<dbReference type="Proteomes" id="UP000469559">
    <property type="component" value="Unassembled WGS sequence"/>
</dbReference>
<dbReference type="EMBL" id="QGMF01000086">
    <property type="protein sequence ID" value="TVY19810.1"/>
    <property type="molecule type" value="Genomic_DNA"/>
</dbReference>
<evidence type="ECO:0000256" key="1">
    <source>
        <dbReference type="SAM" id="MobiDB-lite"/>
    </source>
</evidence>
<dbReference type="OrthoDB" id="2135053at2759"/>
<reference evidence="2 3" key="1">
    <citation type="submission" date="2018-05" db="EMBL/GenBank/DDBJ databases">
        <title>Whole genome sequencing for identification of molecular markers to develop diagnostic detection tools for the regulated plant pathogen Lachnellula willkommii.</title>
        <authorList>
            <person name="Giroux E."/>
            <person name="Bilodeau G."/>
        </authorList>
    </citation>
    <scope>NUCLEOTIDE SEQUENCE [LARGE SCALE GENOMIC DNA]</scope>
    <source>
        <strain evidence="2 3">CBS 203.66</strain>
    </source>
</reference>
<dbReference type="PANTHER" id="PTHR41805">
    <property type="entry name" value="EXPRESSED PROTEIN"/>
    <property type="match status" value="1"/>
</dbReference>
<dbReference type="AlphaFoldDB" id="A0A8T9BI84"/>
<dbReference type="PANTHER" id="PTHR41805:SF1">
    <property type="entry name" value="RRNA-PROCESSING PROTEIN FYV7"/>
    <property type="match status" value="1"/>
</dbReference>
<feature type="region of interest" description="Disordered" evidence="1">
    <location>
        <begin position="50"/>
        <end position="169"/>
    </location>
</feature>
<comment type="caution">
    <text evidence="2">The sequence shown here is derived from an EMBL/GenBank/DDBJ whole genome shotgun (WGS) entry which is preliminary data.</text>
</comment>
<evidence type="ECO:0000313" key="3">
    <source>
        <dbReference type="Proteomes" id="UP000469559"/>
    </source>
</evidence>
<organism evidence="2 3">
    <name type="scientific">Lachnellula arida</name>
    <dbReference type="NCBI Taxonomy" id="1316785"/>
    <lineage>
        <taxon>Eukaryota</taxon>
        <taxon>Fungi</taxon>
        <taxon>Dikarya</taxon>
        <taxon>Ascomycota</taxon>
        <taxon>Pezizomycotina</taxon>
        <taxon>Leotiomycetes</taxon>
        <taxon>Helotiales</taxon>
        <taxon>Lachnaceae</taxon>
        <taxon>Lachnellula</taxon>
    </lineage>
</organism>
<protein>
    <recommendedName>
        <fullName evidence="4">rRNA-processing protein FYV7</fullName>
    </recommendedName>
</protein>
<evidence type="ECO:0000313" key="2">
    <source>
        <dbReference type="EMBL" id="TVY19810.1"/>
    </source>
</evidence>
<feature type="region of interest" description="Disordered" evidence="1">
    <location>
        <begin position="1"/>
        <end position="34"/>
    </location>
</feature>
<name>A0A8T9BI84_9HELO</name>
<evidence type="ECO:0008006" key="4">
    <source>
        <dbReference type="Google" id="ProtNLM"/>
    </source>
</evidence>
<accession>A0A8T9BI84</accession>
<gene>
    <name evidence="2" type="ORF">LARI1_G003049</name>
</gene>
<proteinExistence type="predicted"/>
<keyword evidence="3" id="KW-1185">Reference proteome</keyword>
<feature type="compositionally biased region" description="Basic and acidic residues" evidence="1">
    <location>
        <begin position="144"/>
        <end position="169"/>
    </location>
</feature>
<sequence length="205" mass="23447">MAPKRPIEDDATAPQPKKHKSKFNIGPDNLPDGTYRRKVIKIKKDLIHKAKVKKSYAKLKARDPDLAPSSAPPPTESVPEPVTQELHPERQAMLDAPRSPTPPPIQNRDSNPNPYPGARQSRRNNNKRPAYFEKEQAFAAQQKADAEAKRIERERREKERGEKVEERERFRRAMAKARTGGKNGQRKLGRESKVLLERVRRVVGE</sequence>
<feature type="compositionally biased region" description="Basic residues" evidence="1">
    <location>
        <begin position="50"/>
        <end position="59"/>
    </location>
</feature>